<dbReference type="AlphaFoldDB" id="A0A9P5AQD1"/>
<organism evidence="3 4">
    <name type="scientific">Fusarium beomiforme</name>
    <dbReference type="NCBI Taxonomy" id="44412"/>
    <lineage>
        <taxon>Eukaryota</taxon>
        <taxon>Fungi</taxon>
        <taxon>Dikarya</taxon>
        <taxon>Ascomycota</taxon>
        <taxon>Pezizomycotina</taxon>
        <taxon>Sordariomycetes</taxon>
        <taxon>Hypocreomycetidae</taxon>
        <taxon>Hypocreales</taxon>
        <taxon>Nectriaceae</taxon>
        <taxon>Fusarium</taxon>
        <taxon>Fusarium burgessii species complex</taxon>
    </lineage>
</organism>
<feature type="compositionally biased region" description="Polar residues" evidence="1">
    <location>
        <begin position="405"/>
        <end position="417"/>
    </location>
</feature>
<comment type="caution">
    <text evidence="3">The sequence shown here is derived from an EMBL/GenBank/DDBJ whole genome shotgun (WGS) entry which is preliminary data.</text>
</comment>
<reference evidence="3" key="1">
    <citation type="journal article" date="2017" name="Mycologia">
        <title>Fusarium algeriense, sp. nov., a novel toxigenic crown rot pathogen of durum wheat from Algeria is nested in the Fusarium burgessii species complex.</title>
        <authorList>
            <person name="Laraba I."/>
            <person name="Keddad A."/>
            <person name="Boureghda H."/>
            <person name="Abdallah N."/>
            <person name="Vaughan M.M."/>
            <person name="Proctor R.H."/>
            <person name="Busman M."/>
            <person name="O'Donnell K."/>
        </authorList>
    </citation>
    <scope>NUCLEOTIDE SEQUENCE</scope>
    <source>
        <strain evidence="3">NRRL 25174</strain>
    </source>
</reference>
<evidence type="ECO:0000313" key="4">
    <source>
        <dbReference type="Proteomes" id="UP000730481"/>
    </source>
</evidence>
<feature type="compositionally biased region" description="Polar residues" evidence="1">
    <location>
        <begin position="299"/>
        <end position="313"/>
    </location>
</feature>
<dbReference type="EMBL" id="PVQB02000112">
    <property type="protein sequence ID" value="KAF4343005.1"/>
    <property type="molecule type" value="Genomic_DNA"/>
</dbReference>
<accession>A0A9P5AQD1</accession>
<protein>
    <recommendedName>
        <fullName evidence="2">Stc1 domain-containing protein</fullName>
    </recommendedName>
</protein>
<dbReference type="InterPro" id="IPR024630">
    <property type="entry name" value="Stc1"/>
</dbReference>
<proteinExistence type="predicted"/>
<sequence>MPNKIKGGIKVPYRCAQGGEYKPLGMFSKTQQQKRLGGGRVNPGNSGMVCKEHSQAPTREHDCIGCNRRLPYDSFSLNQRKLEDWRCERCVGWDVTQEPSVVPIPKATGHISVEEEDKMNAGYIAPTETRQFFDEEEDDLPGAPITCPESLGLDSTNEATNKLFDEVVRGSSQQLRTCTTRTYASTTSSVAGDYMSTTSSRATLPPHLRDMMPESFANLSIDEDSISYASNVVLPQVTRGQKVLPPHLRGMNIVQQSTSSVTGSVSTATTVRKEQEEEAAAHKITFNAWDSKGQRHTVSKNPTVKSSSASEVSTADENDGGASIIDGWDDIPPMPEVQTRGGSKWPKSSEVKSRISTADLRKQTRASFRNNTMYHNANDRYFNQPNITDQAEITPGRQKSEHPSQFRNQNMFEALSN</sequence>
<dbReference type="OrthoDB" id="3514033at2759"/>
<evidence type="ECO:0000259" key="2">
    <source>
        <dbReference type="Pfam" id="PF12898"/>
    </source>
</evidence>
<name>A0A9P5AQD1_9HYPO</name>
<feature type="domain" description="Stc1" evidence="2">
    <location>
        <begin position="14"/>
        <end position="91"/>
    </location>
</feature>
<evidence type="ECO:0000256" key="1">
    <source>
        <dbReference type="SAM" id="MobiDB-lite"/>
    </source>
</evidence>
<feature type="region of interest" description="Disordered" evidence="1">
    <location>
        <begin position="394"/>
        <end position="417"/>
    </location>
</feature>
<reference evidence="3" key="2">
    <citation type="submission" date="2020-02" db="EMBL/GenBank/DDBJ databases">
        <title>Identification and distribution of gene clusters putatively required for synthesis of sphingolipid metabolism inhibitors in phylogenetically diverse species of the filamentous fungus Fusarium.</title>
        <authorList>
            <person name="Kim H.-S."/>
            <person name="Busman M."/>
            <person name="Brown D.W."/>
            <person name="Divon H."/>
            <person name="Uhlig S."/>
            <person name="Proctor R.H."/>
        </authorList>
    </citation>
    <scope>NUCLEOTIDE SEQUENCE</scope>
    <source>
        <strain evidence="3">NRRL 25174</strain>
    </source>
</reference>
<dbReference type="Pfam" id="PF12898">
    <property type="entry name" value="Stc1"/>
    <property type="match status" value="1"/>
</dbReference>
<feature type="region of interest" description="Disordered" evidence="1">
    <location>
        <begin position="292"/>
        <end position="357"/>
    </location>
</feature>
<gene>
    <name evidence="3" type="ORF">FBEOM_3095</name>
</gene>
<keyword evidence="4" id="KW-1185">Reference proteome</keyword>
<evidence type="ECO:0000313" key="3">
    <source>
        <dbReference type="EMBL" id="KAF4343005.1"/>
    </source>
</evidence>
<dbReference type="Proteomes" id="UP000730481">
    <property type="component" value="Unassembled WGS sequence"/>
</dbReference>